<reference evidence="1 2" key="1">
    <citation type="journal article" date="2018" name="Nat. Genet.">
        <title>The Rosa genome provides new insights in the design of modern roses.</title>
        <authorList>
            <person name="Bendahmane M."/>
        </authorList>
    </citation>
    <scope>NUCLEOTIDE SEQUENCE [LARGE SCALE GENOMIC DNA]</scope>
    <source>
        <strain evidence="2">cv. Old Blush</strain>
    </source>
</reference>
<dbReference type="Gramene" id="PRQ60872">
    <property type="protein sequence ID" value="PRQ60872"/>
    <property type="gene ID" value="RchiOBHm_Chr0c30g0501201"/>
</dbReference>
<proteinExistence type="predicted"/>
<organism evidence="1 2">
    <name type="scientific">Rosa chinensis</name>
    <name type="common">China rose</name>
    <dbReference type="NCBI Taxonomy" id="74649"/>
    <lineage>
        <taxon>Eukaryota</taxon>
        <taxon>Viridiplantae</taxon>
        <taxon>Streptophyta</taxon>
        <taxon>Embryophyta</taxon>
        <taxon>Tracheophyta</taxon>
        <taxon>Spermatophyta</taxon>
        <taxon>Magnoliopsida</taxon>
        <taxon>eudicotyledons</taxon>
        <taxon>Gunneridae</taxon>
        <taxon>Pentapetalae</taxon>
        <taxon>rosids</taxon>
        <taxon>fabids</taxon>
        <taxon>Rosales</taxon>
        <taxon>Rosaceae</taxon>
        <taxon>Rosoideae</taxon>
        <taxon>Rosoideae incertae sedis</taxon>
        <taxon>Rosa</taxon>
    </lineage>
</organism>
<dbReference type="EMBL" id="PDCK01000027">
    <property type="protein sequence ID" value="PRQ60872.1"/>
    <property type="molecule type" value="Genomic_DNA"/>
</dbReference>
<keyword evidence="2" id="KW-1185">Reference proteome</keyword>
<accession>A0A2P6SQD0</accession>
<name>A0A2P6SQD0_ROSCH</name>
<gene>
    <name evidence="1" type="ORF">RchiOBHm_Chr0c30g0501201</name>
</gene>
<evidence type="ECO:0000313" key="1">
    <source>
        <dbReference type="EMBL" id="PRQ60872.1"/>
    </source>
</evidence>
<dbReference type="AlphaFoldDB" id="A0A2P6SQD0"/>
<dbReference type="Proteomes" id="UP000238479">
    <property type="component" value="Unassembled WGS sequence"/>
</dbReference>
<evidence type="ECO:0000313" key="2">
    <source>
        <dbReference type="Proteomes" id="UP000238479"/>
    </source>
</evidence>
<comment type="caution">
    <text evidence="1">The sequence shown here is derived from an EMBL/GenBank/DDBJ whole genome shotgun (WGS) entry which is preliminary data.</text>
</comment>
<protein>
    <submittedName>
        <fullName evidence="1">Uncharacterized protein</fullName>
    </submittedName>
</protein>
<sequence length="52" mass="6264">MAEPSRVGGLWAEFLAQLGLGRFEMWLIRFLWPKWPILNKKTLRRCLIIFFL</sequence>